<keyword evidence="1" id="KW-0732">Signal</keyword>
<comment type="caution">
    <text evidence="2">The sequence shown here is derived from an EMBL/GenBank/DDBJ whole genome shotgun (WGS) entry which is preliminary data.</text>
</comment>
<reference evidence="2 3" key="1">
    <citation type="journal article" date="2019" name="Nat. Microbiol.">
        <title>Mediterranean grassland soil C-N compound turnover is dependent on rainfall and depth, and is mediated by genomically divergent microorganisms.</title>
        <authorList>
            <person name="Diamond S."/>
            <person name="Andeer P.F."/>
            <person name="Li Z."/>
            <person name="Crits-Christoph A."/>
            <person name="Burstein D."/>
            <person name="Anantharaman K."/>
            <person name="Lane K.R."/>
            <person name="Thomas B.C."/>
            <person name="Pan C."/>
            <person name="Northen T.R."/>
            <person name="Banfield J.F."/>
        </authorList>
    </citation>
    <scope>NUCLEOTIDE SEQUENCE [LARGE SCALE GENOMIC DNA]</scope>
    <source>
        <strain evidence="2">NP_4</strain>
    </source>
</reference>
<proteinExistence type="predicted"/>
<accession>A0A537L3U5</accession>
<evidence type="ECO:0000256" key="1">
    <source>
        <dbReference type="SAM" id="SignalP"/>
    </source>
</evidence>
<feature type="chain" id="PRO_5021767069" description="DUF1850 domain-containing protein" evidence="1">
    <location>
        <begin position="22"/>
        <end position="147"/>
    </location>
</feature>
<dbReference type="AlphaFoldDB" id="A0A537L3U5"/>
<protein>
    <recommendedName>
        <fullName evidence="4">DUF1850 domain-containing protein</fullName>
    </recommendedName>
</protein>
<feature type="signal peptide" evidence="1">
    <location>
        <begin position="1"/>
        <end position="21"/>
    </location>
</feature>
<dbReference type="Proteomes" id="UP000319353">
    <property type="component" value="Unassembled WGS sequence"/>
</dbReference>
<evidence type="ECO:0000313" key="3">
    <source>
        <dbReference type="Proteomes" id="UP000319353"/>
    </source>
</evidence>
<evidence type="ECO:0008006" key="4">
    <source>
        <dbReference type="Google" id="ProtNLM"/>
    </source>
</evidence>
<sequence>MSRFLLVAVAAGLLASPVPPAHELRVMDEAGRIRWSVPVLSTTTVTLEYTNSVYGAATEEWFTLTPDGFALTAVRSTSEAVLAYNGLSAPYRREGAFLVAAASARLREIVLRVGHTGRPRLRVGSSELPLFTAGEGARLTIAVAPSP</sequence>
<evidence type="ECO:0000313" key="2">
    <source>
        <dbReference type="EMBL" id="TMJ02675.1"/>
    </source>
</evidence>
<organism evidence="2 3">
    <name type="scientific">Candidatus Segetimicrobium genomatis</name>
    <dbReference type="NCBI Taxonomy" id="2569760"/>
    <lineage>
        <taxon>Bacteria</taxon>
        <taxon>Bacillati</taxon>
        <taxon>Candidatus Sysuimicrobiota</taxon>
        <taxon>Candidatus Sysuimicrobiia</taxon>
        <taxon>Candidatus Sysuimicrobiales</taxon>
        <taxon>Candidatus Segetimicrobiaceae</taxon>
        <taxon>Candidatus Segetimicrobium</taxon>
    </lineage>
</organism>
<gene>
    <name evidence="2" type="ORF">E6H01_06335</name>
</gene>
<name>A0A537L3U5_9BACT</name>
<dbReference type="EMBL" id="VBAL01000074">
    <property type="protein sequence ID" value="TMJ02675.1"/>
    <property type="molecule type" value="Genomic_DNA"/>
</dbReference>